<dbReference type="InterPro" id="IPR015817">
    <property type="entry name" value="Vitellinogen_open_b-sht_sub1"/>
</dbReference>
<dbReference type="AlphaFoldDB" id="A0A8C4NAS7"/>
<protein>
    <recommendedName>
        <fullName evidence="11">Vitellogenin</fullName>
    </recommendedName>
</protein>
<feature type="domain" description="Vitellogenin" evidence="7">
    <location>
        <begin position="23"/>
        <end position="664"/>
    </location>
</feature>
<dbReference type="InterPro" id="IPR001747">
    <property type="entry name" value="Vitellogenin_N"/>
</dbReference>
<dbReference type="SMART" id="SM00216">
    <property type="entry name" value="VWD"/>
    <property type="match status" value="1"/>
</dbReference>
<dbReference type="InterPro" id="IPR001846">
    <property type="entry name" value="VWF_type-D"/>
</dbReference>
<feature type="chain" id="PRO_5034129971" description="Vitellogenin" evidence="6">
    <location>
        <begin position="22"/>
        <end position="1194"/>
    </location>
</feature>
<dbReference type="GeneTree" id="ENSGT00530000064273"/>
<dbReference type="InterPro" id="IPR050733">
    <property type="entry name" value="Vitellogenin/Apolipophorin"/>
</dbReference>
<dbReference type="SMART" id="SM00638">
    <property type="entry name" value="LPD_N"/>
    <property type="match status" value="1"/>
</dbReference>
<dbReference type="PROSITE" id="PS51233">
    <property type="entry name" value="VWFD"/>
    <property type="match status" value="1"/>
</dbReference>
<evidence type="ECO:0008006" key="11">
    <source>
        <dbReference type="Google" id="ProtNLM"/>
    </source>
</evidence>
<dbReference type="GO" id="GO:0071391">
    <property type="term" value="P:cellular response to estrogen stimulus"/>
    <property type="evidence" value="ECO:0007669"/>
    <property type="project" value="TreeGrafter"/>
</dbReference>
<dbReference type="PROSITE" id="PS51211">
    <property type="entry name" value="VITELLOGENIN"/>
    <property type="match status" value="1"/>
</dbReference>
<dbReference type="Pfam" id="PF09172">
    <property type="entry name" value="Vit_open_b-sht"/>
    <property type="match status" value="1"/>
</dbReference>
<feature type="disulfide bond" evidence="5">
    <location>
        <begin position="204"/>
        <end position="207"/>
    </location>
</feature>
<evidence type="ECO:0000259" key="7">
    <source>
        <dbReference type="PROSITE" id="PS51211"/>
    </source>
</evidence>
<dbReference type="Gene3D" id="2.20.90.10">
    <property type="entry name" value="Vitellinogen, beta-sheet shell domain"/>
    <property type="match status" value="1"/>
</dbReference>
<dbReference type="Proteomes" id="UP000694388">
    <property type="component" value="Unplaced"/>
</dbReference>
<evidence type="ECO:0000313" key="10">
    <source>
        <dbReference type="Proteomes" id="UP000694388"/>
    </source>
</evidence>
<proteinExistence type="predicted"/>
<dbReference type="PANTHER" id="PTHR23345:SF15">
    <property type="entry name" value="VITELLOGENIN 1-RELATED"/>
    <property type="match status" value="1"/>
</dbReference>
<dbReference type="SUPFAM" id="SSF56968">
    <property type="entry name" value="Lipovitellin-phosvitin complex, beta-sheet shell regions"/>
    <property type="match status" value="4"/>
</dbReference>
<dbReference type="InterPro" id="IPR015255">
    <property type="entry name" value="Vitellinogen_open_b-sht"/>
</dbReference>
<evidence type="ECO:0000313" key="9">
    <source>
        <dbReference type="Ensembl" id="ENSEBUP00000004872.1"/>
    </source>
</evidence>
<dbReference type="Gene3D" id="1.25.10.20">
    <property type="entry name" value="Vitellinogen, superhelical"/>
    <property type="match status" value="1"/>
</dbReference>
<keyword evidence="4" id="KW-0325">Glycoprotein</keyword>
<evidence type="ECO:0000256" key="4">
    <source>
        <dbReference type="ARBA" id="ARBA00023180"/>
    </source>
</evidence>
<organism evidence="9 10">
    <name type="scientific">Eptatretus burgeri</name>
    <name type="common">Inshore hagfish</name>
    <dbReference type="NCBI Taxonomy" id="7764"/>
    <lineage>
        <taxon>Eukaryota</taxon>
        <taxon>Metazoa</taxon>
        <taxon>Chordata</taxon>
        <taxon>Craniata</taxon>
        <taxon>Vertebrata</taxon>
        <taxon>Cyclostomata</taxon>
        <taxon>Myxini</taxon>
        <taxon>Myxiniformes</taxon>
        <taxon>Myxinidae</taxon>
        <taxon>Eptatretinae</taxon>
        <taxon>Eptatretus</taxon>
    </lineage>
</organism>
<dbReference type="GO" id="GO:0045735">
    <property type="term" value="F:nutrient reservoir activity"/>
    <property type="evidence" value="ECO:0007669"/>
    <property type="project" value="UniProtKB-KW"/>
</dbReference>
<dbReference type="Gene3D" id="2.20.50.20">
    <property type="entry name" value="Lipovitellin. Chain A, domain 3"/>
    <property type="match status" value="1"/>
</dbReference>
<name>A0A8C4NAS7_EPTBU</name>
<feature type="disulfide bond" evidence="5">
    <location>
        <begin position="162"/>
        <end position="188"/>
    </location>
</feature>
<dbReference type="OMA" id="NFTARIN"/>
<dbReference type="Pfam" id="PF00094">
    <property type="entry name" value="VWD"/>
    <property type="match status" value="1"/>
</dbReference>
<evidence type="ECO:0000256" key="5">
    <source>
        <dbReference type="PROSITE-ProRule" id="PRU00557"/>
    </source>
</evidence>
<keyword evidence="1 6" id="KW-0732">Signal</keyword>
<evidence type="ECO:0000256" key="6">
    <source>
        <dbReference type="SAM" id="SignalP"/>
    </source>
</evidence>
<dbReference type="Pfam" id="PF01347">
    <property type="entry name" value="Vitellogenin_N"/>
    <property type="match status" value="2"/>
</dbReference>
<evidence type="ECO:0000256" key="1">
    <source>
        <dbReference type="ARBA" id="ARBA00022729"/>
    </source>
</evidence>
<dbReference type="PANTHER" id="PTHR23345">
    <property type="entry name" value="VITELLOGENIN-RELATED"/>
    <property type="match status" value="1"/>
</dbReference>
<dbReference type="SUPFAM" id="SSF48431">
    <property type="entry name" value="Lipovitellin-phosvitin complex, superhelical domain"/>
    <property type="match status" value="1"/>
</dbReference>
<dbReference type="InterPro" id="IPR011030">
    <property type="entry name" value="Lipovitellin_superhlx_dom"/>
</dbReference>
<reference evidence="9" key="2">
    <citation type="submission" date="2025-09" db="UniProtKB">
        <authorList>
            <consortium name="Ensembl"/>
        </authorList>
    </citation>
    <scope>IDENTIFICATION</scope>
</reference>
<dbReference type="InterPro" id="IPR015816">
    <property type="entry name" value="Vitellinogen_b-sht_N"/>
</dbReference>
<feature type="domain" description="VWFD" evidence="8">
    <location>
        <begin position="957"/>
        <end position="1108"/>
    </location>
</feature>
<keyword evidence="2" id="KW-0758">Storage protein</keyword>
<reference evidence="9" key="1">
    <citation type="submission" date="2025-08" db="UniProtKB">
        <authorList>
            <consortium name="Ensembl"/>
        </authorList>
    </citation>
    <scope>IDENTIFICATION</scope>
</reference>
<dbReference type="Ensembl" id="ENSEBUT00000005310.1">
    <property type="protein sequence ID" value="ENSEBUP00000004872.1"/>
    <property type="gene ID" value="ENSEBUG00000003292.1"/>
</dbReference>
<dbReference type="Gene3D" id="2.30.230.10">
    <property type="entry name" value="Lipovitellin, beta-sheet shell regions, chain A"/>
    <property type="match status" value="1"/>
</dbReference>
<dbReference type="InterPro" id="IPR037088">
    <property type="entry name" value="Vitellinogen_b-sht_shell_sf"/>
</dbReference>
<comment type="caution">
    <text evidence="5">Lacks conserved residue(s) required for the propagation of feature annotation.</text>
</comment>
<feature type="signal peptide" evidence="6">
    <location>
        <begin position="1"/>
        <end position="21"/>
    </location>
</feature>
<evidence type="ECO:0000256" key="2">
    <source>
        <dbReference type="ARBA" id="ARBA00022761"/>
    </source>
</evidence>
<evidence type="ECO:0000256" key="3">
    <source>
        <dbReference type="ARBA" id="ARBA00023157"/>
    </source>
</evidence>
<dbReference type="Gene3D" id="2.20.80.10">
    <property type="entry name" value="Lipovitellin-phosvitin complex, chain A, domain 4"/>
    <property type="match status" value="1"/>
</dbReference>
<dbReference type="InterPro" id="IPR015819">
    <property type="entry name" value="Lipid_transp_b-sht_shell"/>
</dbReference>
<dbReference type="GO" id="GO:0032355">
    <property type="term" value="P:response to estradiol"/>
    <property type="evidence" value="ECO:0007669"/>
    <property type="project" value="TreeGrafter"/>
</dbReference>
<sequence length="1194" mass="132316">MRLLLVVLALALMSLPQPTDAHIQRGKAYLYDYEATLMSGVPNAGFNRAGVKIHAKVEVIGLDHREALITVHQPEVLQYLDRWPGGEFSPISPSAEPLIREIQVPVKFKFDESSLVTAVFAPSDVSEEALNIIRAIINFFNFSYKKDKPLLKGQEDGLGGVCHTSYVVQEQGTSKKTVVSKTRDLGNCQQKIYTTTGAAYTETCPGCRMHLRSTATYTYTLTDSEPQVIQDVEADEIHQFSPFFETEGSIVTQGRYGRCGSGRGLNKDIPGKNTRTFVPCRIWQTSRGAFVSLLQTEANPDQFGKGISRCPIDTLRHLVENNQMEVHYDAPAKFMELAMMMRHMDSKQLDSLWRKIHSQKDYRRWVLDAVPAMATSEALSFVVQAVTSNYLTESEASSVLLSILHLVKVNITAIRDAKTLMDSPFVRASPSIRKSVTLAYGSMVNRFCAKTPVCKEEVPPLHSLLAESSRKSLPHHSETILALKAIGNAGQPSSIRRILKYLPLKGKNMDSSLQIIQITAISALSAIAKKDPASVKQRALQLFLDSTLVPELRIRAFSILMETRPSFVTLALVAEKLKSEKNLQVASFTTSYIHAVRRSSVPELRNMSMACNIIAKTVGSRFDKLGARYSKVFHTSIFKEKLNAGVMANLFVFNSGDSFIPKGIVAKVRGFAGGVAADIVEVMFSSYLMETRIRSTVVCEIVLFVKYWFELPSPALHSFVSSLERGINALYTKALLGSEIRYMQPTSAGMLLDVSLYLSSVITSRADGKLHGLSPLPFWISYLQKTAEEPIAVALAKVIREDRRPHGLQLAVYGPSSAPQTGLPSASIVVSDLNASSSWKLCAKVQALTPSKARVRPSTRKWKQSTDSVVLRLLGRMPRVWEIGGLKPGCLLKGLMMVRAASLLDGLHGFLLQWSSFSGNSYSILISFLVQRNVIIYCTASSWLEPCPPLYCSLTTATCTAIGKNFTTFNKREYNYSMPKSCKHILLQDCKENSAFAVYLKNISSGDYELQMITKDRCFVVLSFLFPNNCSIVFLFFFTLLANIMEGVGWRFFFSEVTVNNKLMGSVCGLCGHNDGEMMNDLKMPNHNISNDPEVFGYSWALPDASCDGCEYNLKRGIKRENGEVETCYSKHSILRCPANCTPVDTISVKLGMHCLPPGDMANSSSLSTKSEDTQSVVQAHTLCECDHQSCKTE</sequence>
<evidence type="ECO:0000259" key="8">
    <source>
        <dbReference type="PROSITE" id="PS51233"/>
    </source>
</evidence>
<dbReference type="GO" id="GO:0005319">
    <property type="term" value="F:lipid transporter activity"/>
    <property type="evidence" value="ECO:0007669"/>
    <property type="project" value="InterPro"/>
</dbReference>
<keyword evidence="10" id="KW-1185">Reference proteome</keyword>
<keyword evidence="3 5" id="KW-1015">Disulfide bond</keyword>
<accession>A0A8C4NAS7</accession>